<keyword evidence="6 9" id="KW-1015">Disulfide bond</keyword>
<organism evidence="13 14">
    <name type="scientific">Dipodomys ordii</name>
    <name type="common">Ord's kangaroo rat</name>
    <dbReference type="NCBI Taxonomy" id="10020"/>
    <lineage>
        <taxon>Eukaryota</taxon>
        <taxon>Metazoa</taxon>
        <taxon>Chordata</taxon>
        <taxon>Craniata</taxon>
        <taxon>Vertebrata</taxon>
        <taxon>Euteleostomi</taxon>
        <taxon>Mammalia</taxon>
        <taxon>Eutheria</taxon>
        <taxon>Euarchontoglires</taxon>
        <taxon>Glires</taxon>
        <taxon>Rodentia</taxon>
        <taxon>Castorimorpha</taxon>
        <taxon>Heteromyidae</taxon>
        <taxon>Dipodomyinae</taxon>
        <taxon>Dipodomys</taxon>
    </lineage>
</organism>
<dbReference type="InterPro" id="IPR003598">
    <property type="entry name" value="Ig_sub2"/>
</dbReference>
<dbReference type="GO" id="GO:0007166">
    <property type="term" value="P:cell surface receptor signaling pathway"/>
    <property type="evidence" value="ECO:0007669"/>
    <property type="project" value="TreeGrafter"/>
</dbReference>
<dbReference type="SMART" id="SM00409">
    <property type="entry name" value="IG"/>
    <property type="match status" value="4"/>
</dbReference>
<dbReference type="GO" id="GO:0004888">
    <property type="term" value="F:transmembrane signaling receptor activity"/>
    <property type="evidence" value="ECO:0007669"/>
    <property type="project" value="TreeGrafter"/>
</dbReference>
<feature type="domain" description="Ig-like" evidence="12">
    <location>
        <begin position="12"/>
        <end position="104"/>
    </location>
</feature>
<evidence type="ECO:0000259" key="12">
    <source>
        <dbReference type="PROSITE" id="PS50835"/>
    </source>
</evidence>
<dbReference type="STRING" id="10020.ENSDORP00000018140"/>
<feature type="chain" id="PRO_5010295415" evidence="10">
    <location>
        <begin position="18"/>
        <end position="497"/>
    </location>
</feature>
<comment type="caution">
    <text evidence="9">Lacks conserved residue(s) required for the propagation of feature annotation.</text>
</comment>
<dbReference type="GO" id="GO:0006955">
    <property type="term" value="P:immune response"/>
    <property type="evidence" value="ECO:0007669"/>
    <property type="project" value="TreeGrafter"/>
</dbReference>
<evidence type="ECO:0000313" key="14">
    <source>
        <dbReference type="RefSeq" id="XP_012885996.1"/>
    </source>
</evidence>
<evidence type="ECO:0000256" key="2">
    <source>
        <dbReference type="ARBA" id="ARBA00022475"/>
    </source>
</evidence>
<gene>
    <name evidence="14" type="primary">LOC105996459</name>
</gene>
<keyword evidence="4" id="KW-0677">Repeat</keyword>
<evidence type="ECO:0000256" key="1">
    <source>
        <dbReference type="ARBA" id="ARBA00004236"/>
    </source>
</evidence>
<keyword evidence="2" id="KW-1003">Cell membrane</keyword>
<dbReference type="PANTHER" id="PTHR11481:SF69">
    <property type="entry name" value="FC RECEPTOR-LIKE S, SCAVENGER RECEPTOR"/>
    <property type="match status" value="1"/>
</dbReference>
<evidence type="ECO:0000256" key="7">
    <source>
        <dbReference type="ARBA" id="ARBA00023180"/>
    </source>
</evidence>
<feature type="domain" description="Ig-like" evidence="12">
    <location>
        <begin position="301"/>
        <end position="384"/>
    </location>
</feature>
<dbReference type="GO" id="GO:0009897">
    <property type="term" value="C:external side of plasma membrane"/>
    <property type="evidence" value="ECO:0007669"/>
    <property type="project" value="TreeGrafter"/>
</dbReference>
<feature type="disulfide bond" evidence="9">
    <location>
        <begin position="466"/>
        <end position="476"/>
    </location>
</feature>
<dbReference type="InterPro" id="IPR036772">
    <property type="entry name" value="SRCR-like_dom_sf"/>
</dbReference>
<comment type="subcellular location">
    <subcellularLocation>
        <location evidence="1">Cell membrane</location>
    </subcellularLocation>
</comment>
<keyword evidence="7" id="KW-0325">Glycoprotein</keyword>
<keyword evidence="5" id="KW-0472">Membrane</keyword>
<dbReference type="InterPro" id="IPR036179">
    <property type="entry name" value="Ig-like_dom_sf"/>
</dbReference>
<dbReference type="Pfam" id="PF13927">
    <property type="entry name" value="Ig_3"/>
    <property type="match status" value="2"/>
</dbReference>
<dbReference type="GeneID" id="105996459"/>
<dbReference type="CDD" id="cd00096">
    <property type="entry name" value="Ig"/>
    <property type="match status" value="1"/>
</dbReference>
<dbReference type="InterPro" id="IPR013783">
    <property type="entry name" value="Ig-like_fold"/>
</dbReference>
<dbReference type="AlphaFoldDB" id="A0A1S3GAZ4"/>
<proteinExistence type="predicted"/>
<dbReference type="RefSeq" id="XP_012885996.1">
    <property type="nucleotide sequence ID" value="XM_013030542.1"/>
</dbReference>
<dbReference type="InterPro" id="IPR003599">
    <property type="entry name" value="Ig_sub"/>
</dbReference>
<evidence type="ECO:0000256" key="5">
    <source>
        <dbReference type="ARBA" id="ARBA00023136"/>
    </source>
</evidence>
<dbReference type="PROSITE" id="PS50835">
    <property type="entry name" value="IG_LIKE"/>
    <property type="match status" value="4"/>
</dbReference>
<evidence type="ECO:0000256" key="8">
    <source>
        <dbReference type="ARBA" id="ARBA00023319"/>
    </source>
</evidence>
<dbReference type="PRINTS" id="PR00258">
    <property type="entry name" value="SPERACTRCPTR"/>
</dbReference>
<dbReference type="PANTHER" id="PTHR11481">
    <property type="entry name" value="IMMUNOGLOBULIN FC RECEPTOR"/>
    <property type="match status" value="1"/>
</dbReference>
<evidence type="ECO:0000256" key="3">
    <source>
        <dbReference type="ARBA" id="ARBA00022729"/>
    </source>
</evidence>
<keyword evidence="3 10" id="KW-0732">Signal</keyword>
<dbReference type="PROSITE" id="PS00420">
    <property type="entry name" value="SRCR_1"/>
    <property type="match status" value="1"/>
</dbReference>
<evidence type="ECO:0000256" key="9">
    <source>
        <dbReference type="PROSITE-ProRule" id="PRU00196"/>
    </source>
</evidence>
<dbReference type="SUPFAM" id="SSF56487">
    <property type="entry name" value="SRCR-like"/>
    <property type="match status" value="1"/>
</dbReference>
<dbReference type="Pfam" id="PF13895">
    <property type="entry name" value="Ig_2"/>
    <property type="match status" value="2"/>
</dbReference>
<keyword evidence="8" id="KW-0393">Immunoglobulin domain</keyword>
<dbReference type="SUPFAM" id="SSF48726">
    <property type="entry name" value="Immunoglobulin"/>
    <property type="match status" value="4"/>
</dbReference>
<reference evidence="14" key="1">
    <citation type="submission" date="2025-08" db="UniProtKB">
        <authorList>
            <consortium name="RefSeq"/>
        </authorList>
    </citation>
    <scope>IDENTIFICATION</scope>
    <source>
        <tissue evidence="14">Kidney</tissue>
    </source>
</reference>
<dbReference type="PROSITE" id="PS50287">
    <property type="entry name" value="SRCR_2"/>
    <property type="match status" value="1"/>
</dbReference>
<dbReference type="Gene3D" id="3.10.250.10">
    <property type="entry name" value="SRCR-like domain"/>
    <property type="match status" value="1"/>
</dbReference>
<accession>A0A1S3GAZ4</accession>
<evidence type="ECO:0000256" key="6">
    <source>
        <dbReference type="ARBA" id="ARBA00023157"/>
    </source>
</evidence>
<feature type="domain" description="Ig-like" evidence="12">
    <location>
        <begin position="110"/>
        <end position="188"/>
    </location>
</feature>
<evidence type="ECO:0000256" key="4">
    <source>
        <dbReference type="ARBA" id="ARBA00022737"/>
    </source>
</evidence>
<feature type="signal peptide" evidence="10">
    <location>
        <begin position="1"/>
        <end position="17"/>
    </location>
</feature>
<dbReference type="Gene3D" id="2.60.40.10">
    <property type="entry name" value="Immunoglobulins"/>
    <property type="match status" value="4"/>
</dbReference>
<feature type="domain" description="Ig-like" evidence="12">
    <location>
        <begin position="202"/>
        <end position="293"/>
    </location>
</feature>
<dbReference type="InterPro" id="IPR007110">
    <property type="entry name" value="Ig-like_dom"/>
</dbReference>
<dbReference type="FunFam" id="2.60.40.10:FF:000357">
    <property type="entry name" value="Fc receptor like 1"/>
    <property type="match status" value="2"/>
</dbReference>
<dbReference type="FunFam" id="2.60.40.10:FF:000651">
    <property type="entry name" value="Fc receptor like 1"/>
    <property type="match status" value="1"/>
</dbReference>
<dbReference type="KEGG" id="dord:105996459"/>
<dbReference type="FunCoup" id="A0A1S3GAZ4">
    <property type="interactions" value="18"/>
</dbReference>
<dbReference type="Proteomes" id="UP000081671">
    <property type="component" value="Unplaced"/>
</dbReference>
<keyword evidence="13" id="KW-1185">Reference proteome</keyword>
<dbReference type="SMART" id="SM00408">
    <property type="entry name" value="IGc2"/>
    <property type="match status" value="4"/>
</dbReference>
<dbReference type="SMART" id="SM00202">
    <property type="entry name" value="SR"/>
    <property type="match status" value="1"/>
</dbReference>
<evidence type="ECO:0000259" key="11">
    <source>
        <dbReference type="PROSITE" id="PS50287"/>
    </source>
</evidence>
<dbReference type="FunFam" id="3.10.250.10:FF:000010">
    <property type="entry name" value="T-cell differentiation antigen CD6"/>
    <property type="match status" value="1"/>
</dbReference>
<dbReference type="InParanoid" id="A0A1S3GAZ4"/>
<dbReference type="OrthoDB" id="10012075at2759"/>
<feature type="domain" description="SRCR" evidence="11">
    <location>
        <begin position="394"/>
        <end position="495"/>
    </location>
</feature>
<protein>
    <submittedName>
        <fullName evidence="14">Fc receptor-like protein 2</fullName>
    </submittedName>
</protein>
<name>A0A1S3GAZ4_DIPOR</name>
<dbReference type="Pfam" id="PF00530">
    <property type="entry name" value="SRCR"/>
    <property type="match status" value="1"/>
</dbReference>
<dbReference type="InterPro" id="IPR050488">
    <property type="entry name" value="Ig_Fc_receptor"/>
</dbReference>
<evidence type="ECO:0000256" key="10">
    <source>
        <dbReference type="SAM" id="SignalP"/>
    </source>
</evidence>
<sequence>MMLWSLLLVFAPATVQSYWLSIYMPRDVYEGDQVVIRCSGNNNGQIRRLKFYKDGAQIVTYSSASSYTISNAKRSDSGSYYCKADRELFLFVEATEETNSVWLSVRELFPAPMLTASSTQPTEGSSVTLTCSTRLPSDRSTTQLYFSFLRSGHTLQSGWRSAFNISAIWKEDSDYYQCKAKTASHSVSKSSAQSYLDVQRIPVSQVFMETQPPGGQAVEGETLVLVCSVAEGTGYTTFSWHRENMKESLGRKTERSQRAELEIPAIRESHAGGYYCTADNSYGPVHSEVVTITVRVPVSSPLLTFSAPGALAFMGDVVELHCEDSRASPPILYWVFHENVTLGKASAPFGGGVSFNLSLSAWHSGNYSCEADNGWGSKRGAVVTLHVKEAPPKVRLTNGAHRCEGRVEVEREGRWGTVCDDGWDLKDVAVVCQELGCGAAKHTPAAMLYPPAAGTALPVLIQVALCNGTEQALAACEQVDTFDCGHDEDAGAVCEDG</sequence>
<evidence type="ECO:0000313" key="13">
    <source>
        <dbReference type="Proteomes" id="UP000081671"/>
    </source>
</evidence>
<dbReference type="InterPro" id="IPR001190">
    <property type="entry name" value="SRCR"/>
</dbReference>